<dbReference type="PANTHER" id="PTHR30292:SF0">
    <property type="entry name" value="5-OXOPROLINASE SUBUNIT A"/>
    <property type="match status" value="1"/>
</dbReference>
<dbReference type="AlphaFoldDB" id="A0AAE4ASN1"/>
<dbReference type="InterPro" id="IPR011330">
    <property type="entry name" value="Glyco_hydro/deAcase_b/a-brl"/>
</dbReference>
<evidence type="ECO:0000313" key="2">
    <source>
        <dbReference type="Proteomes" id="UP001229244"/>
    </source>
</evidence>
<sequence length="261" mass="27987">MVRSVVDLNCDLGESFGQWTISEAPDDELMDLITSANIATGFHAGDPTIMNAVVQGAVARGIGIGAHPAYRDLQGFGRRRIEAKPEELVNDVLYQLGALREFTRRHGGNVQHVKPHGALYMEAARNTELSGLIVEALTRSSPGTAIFCMGTSETYRVAGAAGVPAVREFYADRDYDDSGSIVFTRRMRALDPKEVADRCVRACQTGKVKTQSGADIDIEFESICFHSDTPGALAIGRAIRDALTGNGIKLMPAAEVMAAAA</sequence>
<dbReference type="SUPFAM" id="SSF88713">
    <property type="entry name" value="Glycoside hydrolase/deacetylase"/>
    <property type="match status" value="1"/>
</dbReference>
<dbReference type="RefSeq" id="WP_306885250.1">
    <property type="nucleotide sequence ID" value="NZ_JAUSUL010000002.1"/>
</dbReference>
<keyword evidence="2" id="KW-1185">Reference proteome</keyword>
<dbReference type="PANTHER" id="PTHR30292">
    <property type="entry name" value="UNCHARACTERIZED PROTEIN YBGL-RELATED"/>
    <property type="match status" value="1"/>
</dbReference>
<comment type="caution">
    <text evidence="1">The sequence shown here is derived from an EMBL/GenBank/DDBJ whole genome shotgun (WGS) entry which is preliminary data.</text>
</comment>
<proteinExistence type="predicted"/>
<dbReference type="Gene3D" id="3.20.20.370">
    <property type="entry name" value="Glycoside hydrolase/deacetylase"/>
    <property type="match status" value="1"/>
</dbReference>
<evidence type="ECO:0000313" key="1">
    <source>
        <dbReference type="EMBL" id="MDQ0315418.1"/>
    </source>
</evidence>
<reference evidence="1" key="1">
    <citation type="submission" date="2023-07" db="EMBL/GenBank/DDBJ databases">
        <title>Genomic Encyclopedia of Type Strains, Phase IV (KMG-IV): sequencing the most valuable type-strain genomes for metagenomic binning, comparative biology and taxonomic classification.</title>
        <authorList>
            <person name="Goeker M."/>
        </authorList>
    </citation>
    <scope>NUCLEOTIDE SEQUENCE</scope>
    <source>
        <strain evidence="1">DSM 21202</strain>
    </source>
</reference>
<protein>
    <submittedName>
        <fullName evidence="1">UPF0271 protein</fullName>
    </submittedName>
</protein>
<gene>
    <name evidence="1" type="ORF">J2S73_001875</name>
</gene>
<dbReference type="EMBL" id="JAUSUL010000002">
    <property type="protein sequence ID" value="MDQ0315418.1"/>
    <property type="molecule type" value="Genomic_DNA"/>
</dbReference>
<dbReference type="Proteomes" id="UP001229244">
    <property type="component" value="Unassembled WGS sequence"/>
</dbReference>
<accession>A0AAE4ASN1</accession>
<organism evidence="1 2">
    <name type="scientific">Amorphus orientalis</name>
    <dbReference type="NCBI Taxonomy" id="649198"/>
    <lineage>
        <taxon>Bacteria</taxon>
        <taxon>Pseudomonadati</taxon>
        <taxon>Pseudomonadota</taxon>
        <taxon>Alphaproteobacteria</taxon>
        <taxon>Hyphomicrobiales</taxon>
        <taxon>Amorphaceae</taxon>
        <taxon>Amorphus</taxon>
    </lineage>
</organism>
<name>A0AAE4ASN1_9HYPH</name>
<dbReference type="GO" id="GO:0005975">
    <property type="term" value="P:carbohydrate metabolic process"/>
    <property type="evidence" value="ECO:0007669"/>
    <property type="project" value="InterPro"/>
</dbReference>
<dbReference type="InterPro" id="IPR005501">
    <property type="entry name" value="LamB/YcsF/PxpA-like"/>
</dbReference>
<dbReference type="NCBIfam" id="NF003814">
    <property type="entry name" value="PRK05406.1-3"/>
    <property type="match status" value="1"/>
</dbReference>
<dbReference type="Pfam" id="PF03746">
    <property type="entry name" value="LamB_YcsF"/>
    <property type="match status" value="1"/>
</dbReference>